<proteinExistence type="predicted"/>
<gene>
    <name evidence="2" type="ORF">VP01_1483g4</name>
</gene>
<comment type="caution">
    <text evidence="2">The sequence shown here is derived from an EMBL/GenBank/DDBJ whole genome shotgun (WGS) entry which is preliminary data.</text>
</comment>
<name>A0A0L6VJN3_9BASI</name>
<dbReference type="VEuPathDB" id="FungiDB:VP01_1483g4"/>
<accession>A0A0L6VJN3</accession>
<evidence type="ECO:0000313" key="3">
    <source>
        <dbReference type="Proteomes" id="UP000037035"/>
    </source>
</evidence>
<feature type="compositionally biased region" description="Basic residues" evidence="1">
    <location>
        <begin position="318"/>
        <end position="334"/>
    </location>
</feature>
<sequence>MKARIDEMGRVEISTENSGSFPLHHRCGIMYFGIKHSHLMLPCYPPFQTQFQSPVPVICSCFYLLYLPVPVPVLSSCPVLSCCIPFKILQQFGLLIKHKLVKHPTGHQNWAEWADSRLLKYCNSQCLENILISTSPKKNVQQGFLPSQLNTYAFRHATHWDLWIDNPIPSRLVVHDEFLGSERVQVVSRSPLGSIKSVLYARGLTCAHHRNSRNNFKLYIFVCSNPLSKVIWIKGCEKKLTKKNNKIQNKIKSFSKIQKKKTQNLVYNWALILGTKKRSSFHHQLFSLIQLGGTRLGGHLMSCMCHIRTLKRGFVTGKKHANQKKKEPLHRRRPLRNESDTKYRVLNSGVINQAALQKKKKNHRCEKTCHKIHEGAQLHGGPIYPPLGSWGLHHTPMSGWRQAD</sequence>
<reference evidence="2 3" key="1">
    <citation type="submission" date="2015-08" db="EMBL/GenBank/DDBJ databases">
        <title>Next Generation Sequencing and Analysis of the Genome of Puccinia sorghi L Schw, the Causal Agent of Maize Common Rust.</title>
        <authorList>
            <person name="Rochi L."/>
            <person name="Burguener G."/>
            <person name="Darino M."/>
            <person name="Turjanski A."/>
            <person name="Kreff E."/>
            <person name="Dieguez M.J."/>
            <person name="Sacco F."/>
        </authorList>
    </citation>
    <scope>NUCLEOTIDE SEQUENCE [LARGE SCALE GENOMIC DNA]</scope>
    <source>
        <strain evidence="2 3">RO10H11247</strain>
    </source>
</reference>
<dbReference type="Proteomes" id="UP000037035">
    <property type="component" value="Unassembled WGS sequence"/>
</dbReference>
<dbReference type="AlphaFoldDB" id="A0A0L6VJN3"/>
<keyword evidence="3" id="KW-1185">Reference proteome</keyword>
<evidence type="ECO:0000256" key="1">
    <source>
        <dbReference type="SAM" id="MobiDB-lite"/>
    </source>
</evidence>
<organism evidence="2 3">
    <name type="scientific">Puccinia sorghi</name>
    <dbReference type="NCBI Taxonomy" id="27349"/>
    <lineage>
        <taxon>Eukaryota</taxon>
        <taxon>Fungi</taxon>
        <taxon>Dikarya</taxon>
        <taxon>Basidiomycota</taxon>
        <taxon>Pucciniomycotina</taxon>
        <taxon>Pucciniomycetes</taxon>
        <taxon>Pucciniales</taxon>
        <taxon>Pucciniaceae</taxon>
        <taxon>Puccinia</taxon>
    </lineage>
</organism>
<evidence type="ECO:0000313" key="2">
    <source>
        <dbReference type="EMBL" id="KNZ60909.1"/>
    </source>
</evidence>
<dbReference type="EMBL" id="LAVV01005375">
    <property type="protein sequence ID" value="KNZ60909.1"/>
    <property type="molecule type" value="Genomic_DNA"/>
</dbReference>
<feature type="region of interest" description="Disordered" evidence="1">
    <location>
        <begin position="318"/>
        <end position="339"/>
    </location>
</feature>
<protein>
    <submittedName>
        <fullName evidence="2">Uncharacterized protein</fullName>
    </submittedName>
</protein>